<reference evidence="1 2" key="1">
    <citation type="submission" date="2019-12" db="EMBL/GenBank/DDBJ databases">
        <authorList>
            <person name="Alioto T."/>
            <person name="Alioto T."/>
            <person name="Gomez Garrido J."/>
        </authorList>
    </citation>
    <scope>NUCLEOTIDE SEQUENCE [LARGE SCALE GENOMIC DNA]</scope>
</reference>
<sequence length="90" mass="10034">MVALSTSGLQGTRCGRTVTREDVEGMLLDQRILFKMKSRTVKLEIIQHVIEEVARPRDFISILVPPSSGISTSVVASVMNEPNIWDDPHE</sequence>
<proteinExistence type="predicted"/>
<name>A0A8S0QX22_OLEEU</name>
<accession>A0A8S0QX22</accession>
<feature type="non-terminal residue" evidence="1">
    <location>
        <position position="90"/>
    </location>
</feature>
<dbReference type="AlphaFoldDB" id="A0A8S0QX22"/>
<dbReference type="Proteomes" id="UP000594638">
    <property type="component" value="Unassembled WGS sequence"/>
</dbReference>
<organism evidence="1 2">
    <name type="scientific">Olea europaea subsp. europaea</name>
    <dbReference type="NCBI Taxonomy" id="158383"/>
    <lineage>
        <taxon>Eukaryota</taxon>
        <taxon>Viridiplantae</taxon>
        <taxon>Streptophyta</taxon>
        <taxon>Embryophyta</taxon>
        <taxon>Tracheophyta</taxon>
        <taxon>Spermatophyta</taxon>
        <taxon>Magnoliopsida</taxon>
        <taxon>eudicotyledons</taxon>
        <taxon>Gunneridae</taxon>
        <taxon>Pentapetalae</taxon>
        <taxon>asterids</taxon>
        <taxon>lamiids</taxon>
        <taxon>Lamiales</taxon>
        <taxon>Oleaceae</taxon>
        <taxon>Oleeae</taxon>
        <taxon>Olea</taxon>
    </lineage>
</organism>
<keyword evidence="2" id="KW-1185">Reference proteome</keyword>
<dbReference type="EMBL" id="CACTIH010001978">
    <property type="protein sequence ID" value="CAA2970573.1"/>
    <property type="molecule type" value="Genomic_DNA"/>
</dbReference>
<evidence type="ECO:0000313" key="2">
    <source>
        <dbReference type="Proteomes" id="UP000594638"/>
    </source>
</evidence>
<protein>
    <submittedName>
        <fullName evidence="1">Uncharacterized protein</fullName>
    </submittedName>
</protein>
<dbReference type="Gramene" id="OE9A022407T1">
    <property type="protein sequence ID" value="OE9A022407C1"/>
    <property type="gene ID" value="OE9A022407"/>
</dbReference>
<gene>
    <name evidence="1" type="ORF">OLEA9_A022407</name>
</gene>
<evidence type="ECO:0000313" key="1">
    <source>
        <dbReference type="EMBL" id="CAA2970573.1"/>
    </source>
</evidence>
<comment type="caution">
    <text evidence="1">The sequence shown here is derived from an EMBL/GenBank/DDBJ whole genome shotgun (WGS) entry which is preliminary data.</text>
</comment>